<dbReference type="Proteomes" id="UP000631576">
    <property type="component" value="Unassembled WGS sequence"/>
</dbReference>
<name>A0ABR7G7Z6_9FIRM</name>
<evidence type="ECO:0000313" key="1">
    <source>
        <dbReference type="EMBL" id="MBC5683562.1"/>
    </source>
</evidence>
<proteinExistence type="predicted"/>
<accession>A0ABR7G7Z6</accession>
<reference evidence="1 2" key="1">
    <citation type="submission" date="2020-08" db="EMBL/GenBank/DDBJ databases">
        <title>Genome public.</title>
        <authorList>
            <person name="Liu C."/>
            <person name="Sun Q."/>
        </authorList>
    </citation>
    <scope>NUCLEOTIDE SEQUENCE [LARGE SCALE GENOMIC DNA]</scope>
    <source>
        <strain evidence="1 2">NSJ-13</strain>
    </source>
</reference>
<dbReference type="EMBL" id="JACOPE010000001">
    <property type="protein sequence ID" value="MBC5683562.1"/>
    <property type="molecule type" value="Genomic_DNA"/>
</dbReference>
<evidence type="ECO:0000313" key="2">
    <source>
        <dbReference type="Proteomes" id="UP000631576"/>
    </source>
</evidence>
<gene>
    <name evidence="1" type="ORF">H8S40_08265</name>
</gene>
<protein>
    <recommendedName>
        <fullName evidence="3">SipW-cognate class signal peptide</fullName>
    </recommendedName>
</protein>
<dbReference type="RefSeq" id="WP_186865026.1">
    <property type="nucleotide sequence ID" value="NZ_JACOPE010000001.1"/>
</dbReference>
<organism evidence="1 2">
    <name type="scientific">Ruminococcus hominis</name>
    <dbReference type="NCBI Taxonomy" id="2763065"/>
    <lineage>
        <taxon>Bacteria</taxon>
        <taxon>Bacillati</taxon>
        <taxon>Bacillota</taxon>
        <taxon>Clostridia</taxon>
        <taxon>Eubacteriales</taxon>
        <taxon>Oscillospiraceae</taxon>
        <taxon>Ruminococcus</taxon>
    </lineage>
</organism>
<evidence type="ECO:0008006" key="3">
    <source>
        <dbReference type="Google" id="ProtNLM"/>
    </source>
</evidence>
<comment type="caution">
    <text evidence="1">The sequence shown here is derived from an EMBL/GenBank/DDBJ whole genome shotgun (WGS) entry which is preliminary data.</text>
</comment>
<keyword evidence="2" id="KW-1185">Reference proteome</keyword>
<sequence length="292" mass="30627">MNESKNVKALKKQLAAAIAMVCVAAVALGSSTYAWFVSNNTVKGTTTNISAQSNAAFMVIDKTVTSQNSGTEASYEGNAKPLYPAKVDLIANAVTTGDGEKGYVMQSAFASDAGATTMKTETLFDIVGTADANGITGTAVTGTADAAVQSQFAIKQTFYIGEKTGTTELKNLRVSDVKMTVDSTEKDLTNAMRVLVICGDNWIVYNGTGVKQLTNITEDANGKFILKTDGFKGVGTTNQVKVDMYVYYDGDDTNVYTKNLAQLQTAHGLTVSFTADNTAAGGSTGSTGTYSK</sequence>